<comment type="caution">
    <text evidence="1">The sequence shown here is derived from an EMBL/GenBank/DDBJ whole genome shotgun (WGS) entry which is preliminary data.</text>
</comment>
<keyword evidence="2" id="KW-1185">Reference proteome</keyword>
<protein>
    <submittedName>
        <fullName evidence="1">GIY-YIG domain-containing protein</fullName>
    </submittedName>
</protein>
<name>A0ABR2Y8I1_9PEZI</name>
<sequence>MARQYAVILASAHAYMPDDSKGEEGWAFGTDSTGTFSHCQFQRNAQAVDFVVPAHHLRVGKLKGLSVTNDHRLQVTHVAVQKGNTRLEAFIRTFWATARRDLGRLVSELLLSESRAQYLFDNEYFATNLDAVIDAIMPAVKEVLCKDYFSLKDLLQLPCVDENYERRDIAYLRIYHRHDGETKPTRDAGYGGITIDPPERYASHNDFTESSTSYHYHVARRYHTSNRIMLPIMDLSGFDEHRKAMAEETIVAMFGTIASWHMTSDPSMNWRGESGRARYVGDLRKQVIARTGFSNLYLEGCNVLAPLFHESLGGKVYTKFNIPPAPGRPRMLVFKTACTFPKIVVAKDGRPAKASIYLARHLAVTMAPETLEQLQYKRGHMMYLVVEITADGSRHPDPWVSLPTIGLYENFANASSVAIRLEVCQPETNKWESASLYCIRSTGNTTNGIHQARPFIKAMKIIQLLKQIQWSTTNDDFPVRGYSFRSIFEANYSHLDQKLSWDKVATQIVYKEPPARASWLTNGVYLQNVYPDLLLGPKERPSCEDFLTWSGALRSCCDACMVLAIQRMGGSGKKCETTGEGRCNLCDKIYNRPCTWTPTNEIKGWTDEKKRDLFYIKTHDVKVIKASIPEPFGSWALLQTLHAGDEEVSYSGGDGSDD</sequence>
<evidence type="ECO:0000313" key="2">
    <source>
        <dbReference type="Proteomes" id="UP001465668"/>
    </source>
</evidence>
<dbReference type="Proteomes" id="UP001465668">
    <property type="component" value="Unassembled WGS sequence"/>
</dbReference>
<evidence type="ECO:0000313" key="1">
    <source>
        <dbReference type="EMBL" id="KAK9783525.1"/>
    </source>
</evidence>
<dbReference type="EMBL" id="JARVKM010000001">
    <property type="protein sequence ID" value="KAK9783525.1"/>
    <property type="molecule type" value="Genomic_DNA"/>
</dbReference>
<proteinExistence type="predicted"/>
<reference evidence="1 2" key="1">
    <citation type="submission" date="2024-02" db="EMBL/GenBank/DDBJ databases">
        <title>First draft genome assembly of two strains of Seiridium cardinale.</title>
        <authorList>
            <person name="Emiliani G."/>
            <person name="Scali E."/>
        </authorList>
    </citation>
    <scope>NUCLEOTIDE SEQUENCE [LARGE SCALE GENOMIC DNA]</scope>
    <source>
        <strain evidence="1 2">BM-138-000479</strain>
    </source>
</reference>
<accession>A0ABR2Y8I1</accession>
<organism evidence="1 2">
    <name type="scientific">Seiridium cardinale</name>
    <dbReference type="NCBI Taxonomy" id="138064"/>
    <lineage>
        <taxon>Eukaryota</taxon>
        <taxon>Fungi</taxon>
        <taxon>Dikarya</taxon>
        <taxon>Ascomycota</taxon>
        <taxon>Pezizomycotina</taxon>
        <taxon>Sordariomycetes</taxon>
        <taxon>Xylariomycetidae</taxon>
        <taxon>Amphisphaeriales</taxon>
        <taxon>Sporocadaceae</taxon>
        <taxon>Seiridium</taxon>
    </lineage>
</organism>
<gene>
    <name evidence="1" type="ORF">SCAR479_00084</name>
</gene>